<dbReference type="GO" id="GO:0046872">
    <property type="term" value="F:metal ion binding"/>
    <property type="evidence" value="ECO:0007669"/>
    <property type="project" value="UniProtKB-KW"/>
</dbReference>
<dbReference type="InterPro" id="IPR011050">
    <property type="entry name" value="Pectin_lyase_fold/virulence"/>
</dbReference>
<keyword evidence="8" id="KW-1185">Reference proteome</keyword>
<evidence type="ECO:0000313" key="8">
    <source>
        <dbReference type="Proteomes" id="UP000318538"/>
    </source>
</evidence>
<sequence precursor="true">MNFQPRRFLRSKAAWVIWLAALASPVVWDAVTCGQTAWGQPPVDRNLPAFSGNNGFGAEGFGAQTPGGRGGQVIAVTNLADSGPGSFRAACEAQGPRTIVFRTGGTITVQSTIFIRHPLITIAGQTAPGDGILLKADPNFDGPVLQIGTHDVIVRGIRIRRGPTATKGCCGDGLSITGARNPPHHVVIDHCSISWSTDENVESWYASHDITIQWCIISEALHHSSHEKGPHSKGVILGADVRRVSFHHNLLAHNVARNPLVSNDDGPNHVVNNLVYNWMYFGAEFQKAMPNPPRVNLIGNVFRPGPDTRTVRYEVTLSNYPKEPLFYLQDNLGHHRTASEENEWALIGDGSNGLGDDWMRVPASDQIQRLEPWPDSPIPISVDSSDQVAERVLSNAGATMPHRDSVDTRVINEVRNGTGKCIDDPSDVGGWPTIRPGVPAMDTDHDGMPDDWETKHGLNPADPSDRNDTNLSKAGYTNLETYLNGLFNDQP</sequence>
<dbReference type="InterPro" id="IPR052063">
    <property type="entry name" value="Polysaccharide_Lyase_1"/>
</dbReference>
<evidence type="ECO:0000256" key="5">
    <source>
        <dbReference type="SAM" id="SignalP"/>
    </source>
</evidence>
<feature type="compositionally biased region" description="Basic and acidic residues" evidence="4">
    <location>
        <begin position="442"/>
        <end position="456"/>
    </location>
</feature>
<name>A0A517NKD1_9BACT</name>
<feature type="chain" id="PRO_5021952560" description="Pectate lyase domain-containing protein" evidence="5">
    <location>
        <begin position="30"/>
        <end position="491"/>
    </location>
</feature>
<feature type="region of interest" description="Disordered" evidence="4">
    <location>
        <begin position="439"/>
        <end position="472"/>
    </location>
</feature>
<dbReference type="KEGG" id="rlc:K227x_60260"/>
<proteinExistence type="predicted"/>
<keyword evidence="2" id="KW-0325">Glycoprotein</keyword>
<dbReference type="OrthoDB" id="9804686at2"/>
<keyword evidence="3" id="KW-0456">Lyase</keyword>
<dbReference type="Proteomes" id="UP000318538">
    <property type="component" value="Chromosome"/>
</dbReference>
<protein>
    <recommendedName>
        <fullName evidence="6">Pectate lyase domain-containing protein</fullName>
    </recommendedName>
</protein>
<organism evidence="7 8">
    <name type="scientific">Rubripirellula lacrimiformis</name>
    <dbReference type="NCBI Taxonomy" id="1930273"/>
    <lineage>
        <taxon>Bacteria</taxon>
        <taxon>Pseudomonadati</taxon>
        <taxon>Planctomycetota</taxon>
        <taxon>Planctomycetia</taxon>
        <taxon>Pirellulales</taxon>
        <taxon>Pirellulaceae</taxon>
        <taxon>Rubripirellula</taxon>
    </lineage>
</organism>
<feature type="signal peptide" evidence="5">
    <location>
        <begin position="1"/>
        <end position="29"/>
    </location>
</feature>
<dbReference type="PANTHER" id="PTHR42970">
    <property type="entry name" value="PECTATE LYASE C-RELATED"/>
    <property type="match status" value="1"/>
</dbReference>
<dbReference type="PANTHER" id="PTHR42970:SF1">
    <property type="entry name" value="PECTATE LYASE C-RELATED"/>
    <property type="match status" value="1"/>
</dbReference>
<dbReference type="InterPro" id="IPR002022">
    <property type="entry name" value="Pec_lyase"/>
</dbReference>
<reference evidence="7 8" key="1">
    <citation type="submission" date="2019-02" db="EMBL/GenBank/DDBJ databases">
        <title>Deep-cultivation of Planctomycetes and their phenomic and genomic characterization uncovers novel biology.</title>
        <authorList>
            <person name="Wiegand S."/>
            <person name="Jogler M."/>
            <person name="Boedeker C."/>
            <person name="Pinto D."/>
            <person name="Vollmers J."/>
            <person name="Rivas-Marin E."/>
            <person name="Kohn T."/>
            <person name="Peeters S.H."/>
            <person name="Heuer A."/>
            <person name="Rast P."/>
            <person name="Oberbeckmann S."/>
            <person name="Bunk B."/>
            <person name="Jeske O."/>
            <person name="Meyerdierks A."/>
            <person name="Storesund J.E."/>
            <person name="Kallscheuer N."/>
            <person name="Luecker S."/>
            <person name="Lage O.M."/>
            <person name="Pohl T."/>
            <person name="Merkel B.J."/>
            <person name="Hornburger P."/>
            <person name="Mueller R.-W."/>
            <person name="Bruemmer F."/>
            <person name="Labrenz M."/>
            <person name="Spormann A.M."/>
            <person name="Op den Camp H."/>
            <person name="Overmann J."/>
            <person name="Amann R."/>
            <person name="Jetten M.S.M."/>
            <person name="Mascher T."/>
            <person name="Medema M.H."/>
            <person name="Devos D.P."/>
            <person name="Kaster A.-K."/>
            <person name="Ovreas L."/>
            <person name="Rohde M."/>
            <person name="Galperin M.Y."/>
            <person name="Jogler C."/>
        </authorList>
    </citation>
    <scope>NUCLEOTIDE SEQUENCE [LARGE SCALE GENOMIC DNA]</scope>
    <source>
        <strain evidence="7 8">K22_7</strain>
    </source>
</reference>
<keyword evidence="5" id="KW-0732">Signal</keyword>
<dbReference type="SUPFAM" id="SSF51126">
    <property type="entry name" value="Pectin lyase-like"/>
    <property type="match status" value="1"/>
</dbReference>
<evidence type="ECO:0000256" key="4">
    <source>
        <dbReference type="SAM" id="MobiDB-lite"/>
    </source>
</evidence>
<gene>
    <name evidence="7" type="ORF">K227x_60260</name>
</gene>
<dbReference type="EMBL" id="CP036525">
    <property type="protein sequence ID" value="QDT07598.1"/>
    <property type="molecule type" value="Genomic_DNA"/>
</dbReference>
<evidence type="ECO:0000256" key="2">
    <source>
        <dbReference type="ARBA" id="ARBA00023180"/>
    </source>
</evidence>
<keyword evidence="1" id="KW-0479">Metal-binding</keyword>
<feature type="domain" description="Pectate lyase" evidence="6">
    <location>
        <begin position="69"/>
        <end position="308"/>
    </location>
</feature>
<evidence type="ECO:0000313" key="7">
    <source>
        <dbReference type="EMBL" id="QDT07598.1"/>
    </source>
</evidence>
<evidence type="ECO:0000256" key="1">
    <source>
        <dbReference type="ARBA" id="ARBA00022723"/>
    </source>
</evidence>
<accession>A0A517NKD1</accession>
<evidence type="ECO:0000259" key="6">
    <source>
        <dbReference type="SMART" id="SM00656"/>
    </source>
</evidence>
<dbReference type="InterPro" id="IPR012334">
    <property type="entry name" value="Pectin_lyas_fold"/>
</dbReference>
<dbReference type="GO" id="GO:0016829">
    <property type="term" value="F:lyase activity"/>
    <property type="evidence" value="ECO:0007669"/>
    <property type="project" value="UniProtKB-KW"/>
</dbReference>
<dbReference type="SMART" id="SM00656">
    <property type="entry name" value="Amb_all"/>
    <property type="match status" value="1"/>
</dbReference>
<evidence type="ECO:0000256" key="3">
    <source>
        <dbReference type="ARBA" id="ARBA00023239"/>
    </source>
</evidence>
<dbReference type="AlphaFoldDB" id="A0A517NKD1"/>
<dbReference type="Gene3D" id="2.160.20.10">
    <property type="entry name" value="Single-stranded right-handed beta-helix, Pectin lyase-like"/>
    <property type="match status" value="1"/>
</dbReference>